<dbReference type="EnsemblMetazoa" id="PPA31223.1">
    <property type="protein sequence ID" value="PPA31223.1"/>
    <property type="gene ID" value="WBGene00204088"/>
</dbReference>
<dbReference type="InterPro" id="IPR016024">
    <property type="entry name" value="ARM-type_fold"/>
</dbReference>
<reference evidence="6" key="1">
    <citation type="journal article" date="2008" name="Nat. Genet.">
        <title>The Pristionchus pacificus genome provides a unique perspective on nematode lifestyle and parasitism.</title>
        <authorList>
            <person name="Dieterich C."/>
            <person name="Clifton S.W."/>
            <person name="Schuster L.N."/>
            <person name="Chinwalla A."/>
            <person name="Delehaunty K."/>
            <person name="Dinkelacker I."/>
            <person name="Fulton L."/>
            <person name="Fulton R."/>
            <person name="Godfrey J."/>
            <person name="Minx P."/>
            <person name="Mitreva M."/>
            <person name="Roeseler W."/>
            <person name="Tian H."/>
            <person name="Witte H."/>
            <person name="Yang S.P."/>
            <person name="Wilson R.K."/>
            <person name="Sommer R.J."/>
        </authorList>
    </citation>
    <scope>NUCLEOTIDE SEQUENCE [LARGE SCALE GENOMIC DNA]</scope>
    <source>
        <strain evidence="6">PS312</strain>
    </source>
</reference>
<evidence type="ECO:0000256" key="3">
    <source>
        <dbReference type="SAM" id="MobiDB-lite"/>
    </source>
</evidence>
<evidence type="ECO:0000313" key="6">
    <source>
        <dbReference type="Proteomes" id="UP000005239"/>
    </source>
</evidence>
<dbReference type="PANTHER" id="PTHR12839">
    <property type="entry name" value="NONSENSE-MEDIATED MRNA DECAY PROTEIN 2 UP-FRAMESHIFT SUPPRESSOR 2"/>
    <property type="match status" value="1"/>
</dbReference>
<reference evidence="5" key="2">
    <citation type="submission" date="2022-06" db="UniProtKB">
        <authorList>
            <consortium name="EnsemblMetazoa"/>
        </authorList>
    </citation>
    <scope>IDENTIFICATION</scope>
    <source>
        <strain evidence="5">PS312</strain>
    </source>
</reference>
<comment type="subcellular location">
    <subcellularLocation>
        <location evidence="1">Cytoplasm</location>
    </subcellularLocation>
</comment>
<dbReference type="AlphaFoldDB" id="A0A8R1YQ76"/>
<dbReference type="SMART" id="SM00543">
    <property type="entry name" value="MIF4G"/>
    <property type="match status" value="3"/>
</dbReference>
<feature type="domain" description="MIF4G" evidence="4">
    <location>
        <begin position="77"/>
        <end position="275"/>
    </location>
</feature>
<dbReference type="GO" id="GO:0003723">
    <property type="term" value="F:RNA binding"/>
    <property type="evidence" value="ECO:0007669"/>
    <property type="project" value="InterPro"/>
</dbReference>
<keyword evidence="6" id="KW-1185">Reference proteome</keyword>
<dbReference type="Pfam" id="PF04050">
    <property type="entry name" value="Upf2"/>
    <property type="match status" value="1"/>
</dbReference>
<evidence type="ECO:0000259" key="4">
    <source>
        <dbReference type="SMART" id="SM00543"/>
    </source>
</evidence>
<dbReference type="SUPFAM" id="SSF48371">
    <property type="entry name" value="ARM repeat"/>
    <property type="match status" value="3"/>
</dbReference>
<dbReference type="Gene3D" id="1.25.40.180">
    <property type="match status" value="3"/>
</dbReference>
<protein>
    <submittedName>
        <fullName evidence="5">Smg-3</fullName>
    </submittedName>
</protein>
<dbReference type="GO" id="GO:0000184">
    <property type="term" value="P:nuclear-transcribed mRNA catabolic process, nonsense-mediated decay"/>
    <property type="evidence" value="ECO:0000318"/>
    <property type="project" value="GO_Central"/>
</dbReference>
<dbReference type="GO" id="GO:0005737">
    <property type="term" value="C:cytoplasm"/>
    <property type="evidence" value="ECO:0000318"/>
    <property type="project" value="GO_Central"/>
</dbReference>
<feature type="domain" description="MIF4G" evidence="4">
    <location>
        <begin position="688"/>
        <end position="909"/>
    </location>
</feature>
<sequence>MDTFTGHGPIRYFEHSENKMNKDSRVQPGMAAQWITVNDEWLAEVKKKCEGYNESRKILAEMKPLGDQELRKMDSTLKKTTAVMKKIKMLNKEHAAALTADLDKINLSKFVEEMAVAVADTKFKISDLPNVVSLCVGISARYPRFSEQLLSQFRKCIPSKKSETITNPAKLRVDIRLIAELTLHGVFGKEGLQSIGTLLLFINGTEKTDHPSHSIVTSLFSALGWELAAFIPQEIKDSKKTVNIEKADLPVHELMTEDRKRTMAEMVIIYWKSIGQKVNGLCQKINEKKKAVRRQEKTKGDATSEIKKNLEELREEWKKWREVEMEMAIVVGDTSLSKEEDDSADESDEEAIVGLAKALEDGSLSLWPDQDARSFYENTLALRKIVPAALFKDEANGSRKDDSGMASCIDDVDVEMEGGDEEEEMDKSGKSDDYESDISDTMFVDADDFEEEAKKKKAMEMERVDEEMKREIVYAENSTEKKEFMDIFLSELYSMTNRDNIDNAALEYVNNCLNTPINSRRLKHFLVKCARPDILPFYARFLATLDQVMHDFVSEVCSKVLERFRDQLAHYTKYTSGERIATTIMIGELIKFGVIPRAEGLVSLRQLVFDFRLPAVEMLCTFVENCGFYLFRNPDSHSKMKTLLDVMHTKKKRIKDVRLHNLLDNAYFSVLPPEEQSASSRPSVPPILRFIRRLVTSITEETIVAHLKCIRKLDWTDSLISEYTIALLSSPWIVSIECLPHLASLVGGLNELPKHDWIAVAVVDNVLETIRLSLEKPRSLNQEALACVVYVGELYNFCVCNSQVVFKTLYQVISFPDADPYYSWKDLSRIRMVISLVVTVGEFFRTSRKSTSSMMCFLAYFYRFYWMKREGWTANAPLRQLGVQESFPKDVESSVRELHKEMLKGRREPKSIEDAEDAVRVVERNFKAKVDYVLRAASHYDEGEGPSMEKGLQALREEEEDDDDERNRYNDGGDEVLLEEDTLFGKDESEMEMGMISRASRISDEEDDEFSSQLDKMMNDAIKSSQYTSVTSPPSVNSISSALNISSGKVERSNGEGRPQILLRGKNNRTTLKEVDVKEERLERVWKENIQRKELERAHLKKLTLAHSARQYREEEEGDVPSIPSTQPIPFVPRRL</sequence>
<feature type="region of interest" description="Disordered" evidence="3">
    <location>
        <begin position="955"/>
        <end position="974"/>
    </location>
</feature>
<gene>
    <name evidence="5" type="primary">WBGene00204088</name>
</gene>
<dbReference type="Pfam" id="PF02854">
    <property type="entry name" value="MIF4G"/>
    <property type="match status" value="2"/>
</dbReference>
<evidence type="ECO:0000256" key="2">
    <source>
        <dbReference type="ARBA" id="ARBA00022490"/>
    </source>
</evidence>
<dbReference type="InterPro" id="IPR007193">
    <property type="entry name" value="Upf2/Nmd2_C"/>
</dbReference>
<keyword evidence="2" id="KW-0963">Cytoplasm</keyword>
<feature type="region of interest" description="Disordered" evidence="3">
    <location>
        <begin position="1103"/>
        <end position="1136"/>
    </location>
</feature>
<dbReference type="InterPro" id="IPR039762">
    <property type="entry name" value="Nmd2/UPF2"/>
</dbReference>
<accession>A0A8R1YQ76</accession>
<organism evidence="5 6">
    <name type="scientific">Pristionchus pacificus</name>
    <name type="common">Parasitic nematode worm</name>
    <dbReference type="NCBI Taxonomy" id="54126"/>
    <lineage>
        <taxon>Eukaryota</taxon>
        <taxon>Metazoa</taxon>
        <taxon>Ecdysozoa</taxon>
        <taxon>Nematoda</taxon>
        <taxon>Chromadorea</taxon>
        <taxon>Rhabditida</taxon>
        <taxon>Rhabditina</taxon>
        <taxon>Diplogasteromorpha</taxon>
        <taxon>Diplogasteroidea</taxon>
        <taxon>Neodiplogasteridae</taxon>
        <taxon>Pristionchus</taxon>
    </lineage>
</organism>
<proteinExistence type="predicted"/>
<name>A0A8R1YQ76_PRIPA</name>
<dbReference type="PANTHER" id="PTHR12839:SF7">
    <property type="entry name" value="REGULATOR OF NONSENSE TRANSCRIPTS 2"/>
    <property type="match status" value="1"/>
</dbReference>
<dbReference type="InterPro" id="IPR003890">
    <property type="entry name" value="MIF4G-like_typ-3"/>
</dbReference>
<feature type="region of interest" description="Disordered" evidence="3">
    <location>
        <begin position="417"/>
        <end position="436"/>
    </location>
</feature>
<dbReference type="FunFam" id="1.25.40.180:FF:000080">
    <property type="entry name" value="Chromosome 9, whole genome shotgun sequence"/>
    <property type="match status" value="1"/>
</dbReference>
<feature type="domain" description="MIF4G" evidence="4">
    <location>
        <begin position="482"/>
        <end position="673"/>
    </location>
</feature>
<evidence type="ECO:0000256" key="1">
    <source>
        <dbReference type="ARBA" id="ARBA00004496"/>
    </source>
</evidence>
<dbReference type="Proteomes" id="UP000005239">
    <property type="component" value="Unassembled WGS sequence"/>
</dbReference>
<evidence type="ECO:0000313" key="5">
    <source>
        <dbReference type="EnsemblMetazoa" id="PPA31223.1"/>
    </source>
</evidence>
<dbReference type="GO" id="GO:0035145">
    <property type="term" value="C:exon-exon junction complex"/>
    <property type="evidence" value="ECO:0000318"/>
    <property type="project" value="GO_Central"/>
</dbReference>